<name>A0A9W6Y973_9STRA</name>
<feature type="compositionally biased region" description="Low complexity" evidence="1">
    <location>
        <begin position="233"/>
        <end position="253"/>
    </location>
</feature>
<dbReference type="GO" id="GO:0015074">
    <property type="term" value="P:DNA integration"/>
    <property type="evidence" value="ECO:0007669"/>
    <property type="project" value="InterPro"/>
</dbReference>
<dbReference type="InterPro" id="IPR001584">
    <property type="entry name" value="Integrase_cat-core"/>
</dbReference>
<dbReference type="InterPro" id="IPR036397">
    <property type="entry name" value="RNaseH_sf"/>
</dbReference>
<feature type="compositionally biased region" description="Low complexity" evidence="1">
    <location>
        <begin position="38"/>
        <end position="50"/>
    </location>
</feature>
<comment type="caution">
    <text evidence="3">The sequence shown here is derived from an EMBL/GenBank/DDBJ whole genome shotgun (WGS) entry which is preliminary data.</text>
</comment>
<sequence>MHLVMSPSHAVAEEQGCPSRRRTRRGRSRSLRRPADPSAGTARTSSTTRSMEIAARKKCTDLFKIMKGERKFDENFSSLQKSAWDGYQLDLQELIFSSVCTDVGQQLMDLEDGSAMWKHHCERFEGTANEQTRAMTKRQLYAQLEAARCKQNGNVEGHLNYMCRLHSRLKTVGMTLDDAVFSGMLVSSLPLDERFDRLRGFVDTGMDCVDTPDKVVAMAITFDKANKADNHMSRSFGSGKQSSGQAQQPKQQNSGGGGRRHENKNPKREGTQRPQEEGRRLGNCFQYHRSGHIKRDCPNSSGSNGGTGGQATGLFSVTSGFTDSSSERAVAGQQHSGNIRGGRPECKNTPSDSGNKDGDSSADSRRTAPKTKSLTANERKKQTVQGYNGTSAPIGVGSIDLWVVVNGGHVALRLEEVYYSPKRPNLLSQSVVRKEGFKIDYDDETAVNTLSKNMVTALQVPLNSSCGLWMFTAHNPFLPGEKNPLVPEAMVNFAIRDGVTDLRCWHERLGHQCPQSIRKMADEGLVEGMMLRRRQFDICEACQLGKQCAKPAQKHLDRGITEKNELVFADLFFPPKNYNCTRFKAVLVIMDAHTRFLTAHPVKDKTKQECNPLIQRYIAWAQRQCSGYKPRGVFTDGGGEFVNTEMEAWYQWNGIVHTTTPRDTSRLNRVERSHQTLCGMMKSMLKASVLPTSFWVDALYYAVYLKNRSYSTPIGHTPYEAMWGRKPDIYHVRKFGALAYMHTKVGPARHKFADNCRVGFNLGYRDGALGCKIYFPSEGTGLFGGQVTVNEQVMFQDRHGPDFEDNVREWAVAAYPDLTSAGRRDYDLPVVGGQRHDTHERHERDHGMTDAENTLEDEDTISQVQHGPDPPRASWMDQTPPAFPDDMVFAPSADRGKASRNIYDGGYVDIEDEEEPNVDDTNGNADVSDSCCTGIGGEERTTPQIESAAEEENGNASEAGEEIVYDEELVDYSDLDDDAEMQDQEECSSQDQSEGEGSADEVSEARNRAALVESEEPDALEEFYVYASMASVEPIEEGPQQRLWHESDVRLPRSFKEAMASPQRNEWMTGMERELAAMDEKDVLVPEVEMPAGKRALQTMWRFPVKTDNNGNVVRFRPRLCARGDKQEPGVDFVVMEM</sequence>
<dbReference type="Proteomes" id="UP001165121">
    <property type="component" value="Unassembled WGS sequence"/>
</dbReference>
<reference evidence="3" key="1">
    <citation type="submission" date="2023-04" db="EMBL/GenBank/DDBJ databases">
        <title>Phytophthora fragariaefolia NBRC 109709.</title>
        <authorList>
            <person name="Ichikawa N."/>
            <person name="Sato H."/>
            <person name="Tonouchi N."/>
        </authorList>
    </citation>
    <scope>NUCLEOTIDE SEQUENCE</scope>
    <source>
        <strain evidence="3">NBRC 109709</strain>
    </source>
</reference>
<dbReference type="Pfam" id="PF14223">
    <property type="entry name" value="Retrotran_gag_2"/>
    <property type="match status" value="1"/>
</dbReference>
<feature type="compositionally biased region" description="Acidic residues" evidence="1">
    <location>
        <begin position="980"/>
        <end position="1002"/>
    </location>
</feature>
<accession>A0A9W6Y973</accession>
<dbReference type="PROSITE" id="PS50994">
    <property type="entry name" value="INTEGRASE"/>
    <property type="match status" value="1"/>
</dbReference>
<proteinExistence type="predicted"/>
<dbReference type="Pfam" id="PF13976">
    <property type="entry name" value="gag_pre-integrs"/>
    <property type="match status" value="1"/>
</dbReference>
<feature type="region of interest" description="Disordered" evidence="1">
    <location>
        <begin position="295"/>
        <end position="389"/>
    </location>
</feature>
<protein>
    <submittedName>
        <fullName evidence="3">Unnamed protein product</fullName>
    </submittedName>
</protein>
<evidence type="ECO:0000313" key="3">
    <source>
        <dbReference type="EMBL" id="GMF56961.1"/>
    </source>
</evidence>
<feature type="region of interest" description="Disordered" evidence="1">
    <location>
        <begin position="980"/>
        <end position="1014"/>
    </location>
</feature>
<feature type="region of interest" description="Disordered" evidence="1">
    <location>
        <begin position="229"/>
        <end position="281"/>
    </location>
</feature>
<feature type="compositionally biased region" description="Acidic residues" evidence="1">
    <location>
        <begin position="948"/>
        <end position="964"/>
    </location>
</feature>
<feature type="region of interest" description="Disordered" evidence="1">
    <location>
        <begin position="835"/>
        <end position="872"/>
    </location>
</feature>
<evidence type="ECO:0000313" key="4">
    <source>
        <dbReference type="Proteomes" id="UP001165121"/>
    </source>
</evidence>
<feature type="domain" description="Integrase catalytic" evidence="2">
    <location>
        <begin position="558"/>
        <end position="726"/>
    </location>
</feature>
<feature type="compositionally biased region" description="Basic and acidic residues" evidence="1">
    <location>
        <begin position="835"/>
        <end position="849"/>
    </location>
</feature>
<dbReference type="Pfam" id="PF00665">
    <property type="entry name" value="rve"/>
    <property type="match status" value="1"/>
</dbReference>
<dbReference type="AlphaFoldDB" id="A0A9W6Y973"/>
<organism evidence="3 4">
    <name type="scientific">Phytophthora fragariaefolia</name>
    <dbReference type="NCBI Taxonomy" id="1490495"/>
    <lineage>
        <taxon>Eukaryota</taxon>
        <taxon>Sar</taxon>
        <taxon>Stramenopiles</taxon>
        <taxon>Oomycota</taxon>
        <taxon>Peronosporomycetes</taxon>
        <taxon>Peronosporales</taxon>
        <taxon>Peronosporaceae</taxon>
        <taxon>Phytophthora</taxon>
    </lineage>
</organism>
<dbReference type="PANTHER" id="PTHR42648:SF28">
    <property type="entry name" value="TRANSPOSON-ENCODED PROTEIN WITH RIBONUCLEASE H-LIKE AND RETROVIRUS ZINC FINGER-LIKE DOMAINS"/>
    <property type="match status" value="1"/>
</dbReference>
<dbReference type="InterPro" id="IPR025724">
    <property type="entry name" value="GAG-pre-integrase_dom"/>
</dbReference>
<gene>
    <name evidence="3" type="ORF">Pfra01_002425500</name>
</gene>
<dbReference type="PANTHER" id="PTHR42648">
    <property type="entry name" value="TRANSPOSASE, PUTATIVE-RELATED"/>
    <property type="match status" value="1"/>
</dbReference>
<feature type="compositionally biased region" description="Basic and acidic residues" evidence="1">
    <location>
        <begin position="259"/>
        <end position="280"/>
    </location>
</feature>
<dbReference type="GO" id="GO:0003676">
    <property type="term" value="F:nucleic acid binding"/>
    <property type="evidence" value="ECO:0007669"/>
    <property type="project" value="InterPro"/>
</dbReference>
<dbReference type="InterPro" id="IPR039537">
    <property type="entry name" value="Retrotran_Ty1/copia-like"/>
</dbReference>
<feature type="compositionally biased region" description="Acidic residues" evidence="1">
    <location>
        <begin position="909"/>
        <end position="918"/>
    </location>
</feature>
<feature type="compositionally biased region" description="Basic residues" evidence="1">
    <location>
        <begin position="19"/>
        <end position="32"/>
    </location>
</feature>
<dbReference type="InterPro" id="IPR012337">
    <property type="entry name" value="RNaseH-like_sf"/>
</dbReference>
<dbReference type="EMBL" id="BSXT01004154">
    <property type="protein sequence ID" value="GMF56961.1"/>
    <property type="molecule type" value="Genomic_DNA"/>
</dbReference>
<feature type="compositionally biased region" description="Basic and acidic residues" evidence="1">
    <location>
        <begin position="354"/>
        <end position="366"/>
    </location>
</feature>
<dbReference type="OrthoDB" id="128280at2759"/>
<feature type="region of interest" description="Disordered" evidence="1">
    <location>
        <begin position="907"/>
        <end position="964"/>
    </location>
</feature>
<dbReference type="Gene3D" id="3.30.420.10">
    <property type="entry name" value="Ribonuclease H-like superfamily/Ribonuclease H"/>
    <property type="match status" value="1"/>
</dbReference>
<evidence type="ECO:0000259" key="2">
    <source>
        <dbReference type="PROSITE" id="PS50994"/>
    </source>
</evidence>
<dbReference type="SUPFAM" id="SSF53098">
    <property type="entry name" value="Ribonuclease H-like"/>
    <property type="match status" value="1"/>
</dbReference>
<feature type="region of interest" description="Disordered" evidence="1">
    <location>
        <begin position="1"/>
        <end position="52"/>
    </location>
</feature>
<feature type="compositionally biased region" description="Polar residues" evidence="1">
    <location>
        <begin position="919"/>
        <end position="931"/>
    </location>
</feature>
<feature type="compositionally biased region" description="Polar residues" evidence="1">
    <location>
        <begin position="313"/>
        <end position="324"/>
    </location>
</feature>
<evidence type="ECO:0000256" key="1">
    <source>
        <dbReference type="SAM" id="MobiDB-lite"/>
    </source>
</evidence>
<keyword evidence="4" id="KW-1185">Reference proteome</keyword>